<proteinExistence type="predicted"/>
<dbReference type="SUPFAM" id="SSF54695">
    <property type="entry name" value="POZ domain"/>
    <property type="match status" value="2"/>
</dbReference>
<evidence type="ECO:0008006" key="4">
    <source>
        <dbReference type="Google" id="ProtNLM"/>
    </source>
</evidence>
<dbReference type="OrthoDB" id="2414723at2759"/>
<protein>
    <recommendedName>
        <fullName evidence="4">BTB domain-containing protein</fullName>
    </recommendedName>
</protein>
<name>A0A8H2VHM2_9SACH</name>
<dbReference type="GeneID" id="64858507"/>
<dbReference type="InterPro" id="IPR011333">
    <property type="entry name" value="SKP1/BTB/POZ_sf"/>
</dbReference>
<keyword evidence="3" id="KW-1185">Reference proteome</keyword>
<reference evidence="2 3" key="1">
    <citation type="submission" date="2020-05" db="EMBL/GenBank/DDBJ databases">
        <authorList>
            <person name="Casaregola S."/>
            <person name="Devillers H."/>
            <person name="Grondin C."/>
        </authorList>
    </citation>
    <scope>NUCLEOTIDE SEQUENCE [LARGE SCALE GENOMIC DNA]</scope>
    <source>
        <strain evidence="2 3">CLIB 1767</strain>
    </source>
</reference>
<gene>
    <name evidence="2" type="ORF">KABA2_06S05984</name>
</gene>
<feature type="compositionally biased region" description="Polar residues" evidence="1">
    <location>
        <begin position="261"/>
        <end position="282"/>
    </location>
</feature>
<dbReference type="PANTHER" id="PTHR31758">
    <property type="entry name" value="BTB/POZ DOMAIN-CONTAINING PROTEIN YLR108C"/>
    <property type="match status" value="1"/>
</dbReference>
<dbReference type="RefSeq" id="XP_041407307.1">
    <property type="nucleotide sequence ID" value="XM_041551373.1"/>
</dbReference>
<dbReference type="Gene3D" id="3.30.710.10">
    <property type="entry name" value="Potassium Channel Kv1.1, Chain A"/>
    <property type="match status" value="2"/>
</dbReference>
<evidence type="ECO:0000313" key="2">
    <source>
        <dbReference type="EMBL" id="CAB4255463.1"/>
    </source>
</evidence>
<sequence>MTTSVQNIDVSDIANVKKTEKTTMGLPNDNIYTIKMGTESFKLTGLSFNSDAPNYFTEFFTTHDNKTELFLDRNCISFKRIIKHLQGYYLDIADEDEYSMILADSIYYRFNKLTTDIKESPYYYANIGGKSFKFLKKLFRRDGDSNNYFQVFSNTINSEIEYRFVNNKLSVVPISSNFVSRSPEYFQLLLDLLGGATLTLKPDLRDTLIKECKYYRFQNLEQRLINVSRNTNPFSDVTEIKLHLDDISSKGLTSPIEKHVSSQLSNQCMSNKTGCKSSSTNGNECDSSSNNSSNNSSDNENNDNEPERKKRKTNEHQRPWDMVRYKRPFIDDSSAELIFQLNPNENSLIFNKYNKIIHMDITGESLRVFDKAFNAFLSRQGISLNNYKRKFAASKGGKERDHLVLPACISISDIQVNGVQCRNICQLITDSKFNDVVYDVSERDNKKYSPGLKLHLLKSLWKLGIKDGKIMLIAIKIDSFSGLKEFNKLTEFI</sequence>
<comment type="caution">
    <text evidence="2">The sequence shown here is derived from an EMBL/GenBank/DDBJ whole genome shotgun (WGS) entry which is preliminary data.</text>
</comment>
<dbReference type="AlphaFoldDB" id="A0A8H2VHM2"/>
<accession>A0A8H2VHM2</accession>
<dbReference type="Proteomes" id="UP000644660">
    <property type="component" value="Unassembled WGS sequence"/>
</dbReference>
<evidence type="ECO:0000313" key="3">
    <source>
        <dbReference type="Proteomes" id="UP000644660"/>
    </source>
</evidence>
<dbReference type="PANTHER" id="PTHR31758:SF2">
    <property type="entry name" value="BTB_POZ DOMAIN-CONTAINING PROTEIN YLR108C"/>
    <property type="match status" value="1"/>
</dbReference>
<feature type="region of interest" description="Disordered" evidence="1">
    <location>
        <begin position="261"/>
        <end position="320"/>
    </location>
</feature>
<evidence type="ECO:0000256" key="1">
    <source>
        <dbReference type="SAM" id="MobiDB-lite"/>
    </source>
</evidence>
<dbReference type="EMBL" id="CAEFZW010000006">
    <property type="protein sequence ID" value="CAB4255463.1"/>
    <property type="molecule type" value="Genomic_DNA"/>
</dbReference>
<organism evidence="2 3">
    <name type="scientific">Maudiozyma barnettii</name>
    <dbReference type="NCBI Taxonomy" id="61262"/>
    <lineage>
        <taxon>Eukaryota</taxon>
        <taxon>Fungi</taxon>
        <taxon>Dikarya</taxon>
        <taxon>Ascomycota</taxon>
        <taxon>Saccharomycotina</taxon>
        <taxon>Saccharomycetes</taxon>
        <taxon>Saccharomycetales</taxon>
        <taxon>Saccharomycetaceae</taxon>
        <taxon>Maudiozyma</taxon>
    </lineage>
</organism>
<feature type="compositionally biased region" description="Low complexity" evidence="1">
    <location>
        <begin position="283"/>
        <end position="299"/>
    </location>
</feature>